<dbReference type="AlphaFoldDB" id="A0A8J2Q4U7"/>
<evidence type="ECO:0000313" key="13">
    <source>
        <dbReference type="Proteomes" id="UP000746747"/>
    </source>
</evidence>
<keyword evidence="5" id="KW-0479">Metal-binding</keyword>
<evidence type="ECO:0000256" key="8">
    <source>
        <dbReference type="PROSITE-ProRule" id="PRU00228"/>
    </source>
</evidence>
<comment type="catalytic activity">
    <reaction evidence="1">
        <text>S-ubiquitinyl-[E2 ubiquitin-conjugating enzyme]-L-cysteine + [acceptor protein]-L-lysine = [E2 ubiquitin-conjugating enzyme]-L-cysteine + N(6)-ubiquitinyl-[acceptor protein]-L-lysine.</text>
        <dbReference type="EC" id="2.3.2.27"/>
    </reaction>
</comment>
<feature type="region of interest" description="Disordered" evidence="10">
    <location>
        <begin position="254"/>
        <end position="404"/>
    </location>
</feature>
<dbReference type="GO" id="GO:0005886">
    <property type="term" value="C:plasma membrane"/>
    <property type="evidence" value="ECO:0007669"/>
    <property type="project" value="TreeGrafter"/>
</dbReference>
<dbReference type="GO" id="GO:0010646">
    <property type="term" value="P:regulation of cell communication"/>
    <property type="evidence" value="ECO:0007669"/>
    <property type="project" value="UniProtKB-ARBA"/>
</dbReference>
<dbReference type="CDD" id="cd02338">
    <property type="entry name" value="ZZ_PCMF_like"/>
    <property type="match status" value="1"/>
</dbReference>
<dbReference type="PROSITE" id="PS50135">
    <property type="entry name" value="ZF_ZZ_2"/>
    <property type="match status" value="1"/>
</dbReference>
<keyword evidence="13" id="KW-1185">Reference proteome</keyword>
<dbReference type="Pfam" id="PF05605">
    <property type="entry name" value="zf-Di19"/>
    <property type="match status" value="1"/>
</dbReference>
<dbReference type="GO" id="GO:0023051">
    <property type="term" value="P:regulation of signaling"/>
    <property type="evidence" value="ECO:0007669"/>
    <property type="project" value="UniProtKB-ARBA"/>
</dbReference>
<feature type="compositionally biased region" description="Low complexity" evidence="10">
    <location>
        <begin position="336"/>
        <end position="367"/>
    </location>
</feature>
<dbReference type="EC" id="2.3.2.27" evidence="3"/>
<feature type="coiled-coil region" evidence="9">
    <location>
        <begin position="536"/>
        <end position="563"/>
    </location>
</feature>
<dbReference type="Gene3D" id="3.30.60.90">
    <property type="match status" value="1"/>
</dbReference>
<dbReference type="GO" id="GO:0045202">
    <property type="term" value="C:synapse"/>
    <property type="evidence" value="ECO:0007669"/>
    <property type="project" value="GOC"/>
</dbReference>
<dbReference type="InterPro" id="IPR050774">
    <property type="entry name" value="KCMF1/Dystrophin"/>
</dbReference>
<evidence type="ECO:0000256" key="1">
    <source>
        <dbReference type="ARBA" id="ARBA00000900"/>
    </source>
</evidence>
<feature type="region of interest" description="Disordered" evidence="10">
    <location>
        <begin position="744"/>
        <end position="772"/>
    </location>
</feature>
<evidence type="ECO:0000256" key="6">
    <source>
        <dbReference type="ARBA" id="ARBA00022771"/>
    </source>
</evidence>
<evidence type="ECO:0000256" key="3">
    <source>
        <dbReference type="ARBA" id="ARBA00012483"/>
    </source>
</evidence>
<evidence type="ECO:0000256" key="9">
    <source>
        <dbReference type="SAM" id="Coils"/>
    </source>
</evidence>
<protein>
    <recommendedName>
        <fullName evidence="3">RING-type E3 ubiquitin transferase</fullName>
        <ecNumber evidence="3">2.3.2.27</ecNumber>
    </recommendedName>
</protein>
<proteinExistence type="inferred from homology"/>
<feature type="compositionally biased region" description="Polar residues" evidence="10">
    <location>
        <begin position="294"/>
        <end position="312"/>
    </location>
</feature>
<dbReference type="OrthoDB" id="7873042at2759"/>
<feature type="compositionally biased region" description="Polar residues" evidence="10">
    <location>
        <begin position="429"/>
        <end position="442"/>
    </location>
</feature>
<dbReference type="PANTHER" id="PTHR12268">
    <property type="entry name" value="E3 UBIQUITIN-PROTEIN LIGASE KCMF1"/>
    <property type="match status" value="1"/>
</dbReference>
<organism evidence="12 13">
    <name type="scientific">Cercopithifilaria johnstoni</name>
    <dbReference type="NCBI Taxonomy" id="2874296"/>
    <lineage>
        <taxon>Eukaryota</taxon>
        <taxon>Metazoa</taxon>
        <taxon>Ecdysozoa</taxon>
        <taxon>Nematoda</taxon>
        <taxon>Chromadorea</taxon>
        <taxon>Rhabditida</taxon>
        <taxon>Spirurina</taxon>
        <taxon>Spiruromorpha</taxon>
        <taxon>Filarioidea</taxon>
        <taxon>Onchocercidae</taxon>
        <taxon>Cercopithifilaria</taxon>
    </lineage>
</organism>
<dbReference type="GO" id="GO:0099536">
    <property type="term" value="P:synaptic signaling"/>
    <property type="evidence" value="ECO:0007669"/>
    <property type="project" value="TreeGrafter"/>
</dbReference>
<dbReference type="InterPro" id="IPR000433">
    <property type="entry name" value="Znf_ZZ"/>
</dbReference>
<keyword evidence="7" id="KW-0862">Zinc</keyword>
<feature type="region of interest" description="Disordered" evidence="10">
    <location>
        <begin position="423"/>
        <end position="442"/>
    </location>
</feature>
<evidence type="ECO:0000256" key="4">
    <source>
        <dbReference type="ARBA" id="ARBA00022679"/>
    </source>
</evidence>
<dbReference type="InterPro" id="IPR008598">
    <property type="entry name" value="Di19_Zn-bd"/>
</dbReference>
<dbReference type="SMART" id="SM00291">
    <property type="entry name" value="ZnF_ZZ"/>
    <property type="match status" value="1"/>
</dbReference>
<dbReference type="PANTHER" id="PTHR12268:SF13">
    <property type="entry name" value="E3 UBIQUITIN-PROTEIN LIGASE KCMF1"/>
    <property type="match status" value="1"/>
</dbReference>
<name>A0A8J2Q4U7_9BILA</name>
<keyword evidence="9" id="KW-0175">Coiled coil</keyword>
<dbReference type="GO" id="GO:0061630">
    <property type="term" value="F:ubiquitin protein ligase activity"/>
    <property type="evidence" value="ECO:0007669"/>
    <property type="project" value="UniProtKB-EC"/>
</dbReference>
<keyword evidence="4" id="KW-0808">Transferase</keyword>
<dbReference type="EMBL" id="CAKAEH010002092">
    <property type="protein sequence ID" value="CAG9541110.1"/>
    <property type="molecule type" value="Genomic_DNA"/>
</dbReference>
<dbReference type="SUPFAM" id="SSF57850">
    <property type="entry name" value="RING/U-box"/>
    <property type="match status" value="1"/>
</dbReference>
<reference evidence="12" key="1">
    <citation type="submission" date="2021-09" db="EMBL/GenBank/DDBJ databases">
        <authorList>
            <consortium name="Pathogen Informatics"/>
        </authorList>
    </citation>
    <scope>NUCLEOTIDE SEQUENCE</scope>
</reference>
<evidence type="ECO:0000256" key="2">
    <source>
        <dbReference type="ARBA" id="ARBA00010938"/>
    </source>
</evidence>
<dbReference type="Pfam" id="PF00569">
    <property type="entry name" value="ZZ"/>
    <property type="match status" value="1"/>
</dbReference>
<comment type="similarity">
    <text evidence="2">Belongs to the KCMF1 family.</text>
</comment>
<dbReference type="GO" id="GO:0008270">
    <property type="term" value="F:zinc ion binding"/>
    <property type="evidence" value="ECO:0007669"/>
    <property type="project" value="UniProtKB-KW"/>
</dbReference>
<dbReference type="InterPro" id="IPR043145">
    <property type="entry name" value="Znf_ZZ_sf"/>
</dbReference>
<dbReference type="PROSITE" id="PS01357">
    <property type="entry name" value="ZF_ZZ_1"/>
    <property type="match status" value="1"/>
</dbReference>
<evidence type="ECO:0000313" key="12">
    <source>
        <dbReference type="EMBL" id="CAG9541110.1"/>
    </source>
</evidence>
<feature type="compositionally biased region" description="Polar residues" evidence="10">
    <location>
        <begin position="750"/>
        <end position="765"/>
    </location>
</feature>
<evidence type="ECO:0000256" key="5">
    <source>
        <dbReference type="ARBA" id="ARBA00022723"/>
    </source>
</evidence>
<comment type="caution">
    <text evidence="12">The sequence shown here is derived from an EMBL/GenBank/DDBJ whole genome shotgun (WGS) entry which is preliminary data.</text>
</comment>
<evidence type="ECO:0000256" key="7">
    <source>
        <dbReference type="ARBA" id="ARBA00022833"/>
    </source>
</evidence>
<dbReference type="Proteomes" id="UP000746747">
    <property type="component" value="Unassembled WGS sequence"/>
</dbReference>
<evidence type="ECO:0000259" key="11">
    <source>
        <dbReference type="PROSITE" id="PS50135"/>
    </source>
</evidence>
<keyword evidence="6 8" id="KW-0863">Zinc-finger</keyword>
<gene>
    <name evidence="12" type="ORF">CJOHNSTONI_LOCUS10563</name>
</gene>
<accession>A0A8J2Q4U7</accession>
<sequence>MSSARNRRSSKRFRRRGVETRFSLCHHYTSVPSSGIRRPYNRMSSIHEGVSCDGCMAPNFAGDRYKCLRCYDFDLCSQCYMEERTTEMSSENRTFRETNEEHSPSHPMQCIMTQQDFELAYHGDQTHSWDRLRVVIFTCPVCGVNGFSRERLVSHVIDEHSILPRSPTQRNEMACPICISTDFYRIGFGDYMPNHLTDMVSHMQEHHMQTQYVNAPNNGNSGIADTANVLSEFLRDRDLRRVIVHNVPLVSNDSDVEESATDGTRRNTSSQRDGPLRIETVSRIRRRPIDSSAAEINQSRESTDSVQTSGSFSPRRIGGQPPTGFSGHLSVQPPAGLSSGFSSRSSMQSGGFSSVRLSASRSLQSARSTRDSTGLGHSGNNSLPANSIVEAPPSPYEPHSELSDSSAAIRTFQYPITAYSRPAVPNHGVQRNQRTSGENSSRTMGYTRRFLVREGDQLRNETLFGAPPGFRRLENVEIPNANEITQARVAACSTRNYNSNAENSSNSDAVDAAVSSTDGHAIVDISGEYATQNSSQEALVESIEELERQMERSSNTESKKSLKYCTLFTALAKPSCLPVLKIERIRPLNGNETKESDALNFDDNDCQIDDQIPPLNLVMRVGRSLRCTYKQRNQSVAQQQCYDVEDDCSDWWSSRFSEHLRTESTIRVNRANIDVAHEAFDTLLVTPDRPMVSRGEVALNRAIEALRRLDSRHTHSSRLPVAHDVVTQTNNPVYLGLIRREEHMAPNPHLPSNSHANNRPSSGRLSNIPAPTILSETRARKSVKGNEQHDGDCSDFINEAFKTPEIDSLLDVKYVHKKRYYKPYDLKTDEQKESILIPWLDEQNALDLSVDMSDAQLDSEIIKLLKQIPEFADDELTVCEKVVKNEYCAEIGSGSEETMFDSEKGSEEELLIKKCESANLKRPQGPFTVTGIFGTNSSERNEFEEDYWKDYRFLRNRRGVFALKKSINVLPECMLAPMDHRLMKQLVFGKLDIPVSLYSRAHYLPEIFMRIMRTNLRIFYLSEETKEFLEENMGRKFLVYR</sequence>
<evidence type="ECO:0000256" key="10">
    <source>
        <dbReference type="SAM" id="MobiDB-lite"/>
    </source>
</evidence>
<feature type="domain" description="ZZ-type" evidence="11">
    <location>
        <begin position="47"/>
        <end position="116"/>
    </location>
</feature>